<proteinExistence type="predicted"/>
<dbReference type="GO" id="GO:0007155">
    <property type="term" value="P:cell adhesion"/>
    <property type="evidence" value="ECO:0007669"/>
    <property type="project" value="UniProtKB-KW"/>
</dbReference>
<feature type="region of interest" description="Disordered" evidence="7">
    <location>
        <begin position="1582"/>
        <end position="1632"/>
    </location>
</feature>
<feature type="signal peptide" evidence="8">
    <location>
        <begin position="1"/>
        <end position="24"/>
    </location>
</feature>
<evidence type="ECO:0000256" key="7">
    <source>
        <dbReference type="SAM" id="MobiDB-lite"/>
    </source>
</evidence>
<dbReference type="GO" id="GO:0005615">
    <property type="term" value="C:extracellular space"/>
    <property type="evidence" value="ECO:0007669"/>
    <property type="project" value="TreeGrafter"/>
</dbReference>
<keyword evidence="3 8" id="KW-0732">Signal</keyword>
<dbReference type="Pfam" id="PF01391">
    <property type="entry name" value="Collagen"/>
    <property type="match status" value="1"/>
</dbReference>
<feature type="compositionally biased region" description="Low complexity" evidence="7">
    <location>
        <begin position="1582"/>
        <end position="1596"/>
    </location>
</feature>
<keyword evidence="6" id="KW-0325">Glycoprotein</keyword>
<evidence type="ECO:0000256" key="2">
    <source>
        <dbReference type="ARBA" id="ARBA00022525"/>
    </source>
</evidence>
<feature type="chain" id="PRO_5025651924" description="VWFA domain-containing protein" evidence="8">
    <location>
        <begin position="25"/>
        <end position="1632"/>
    </location>
</feature>
<feature type="domain" description="VWFA" evidence="9">
    <location>
        <begin position="622"/>
        <end position="792"/>
    </location>
</feature>
<sequence>MEVTTRLLIFFIFIITACSGSVSAQRDCENATVADIVFLVDGSTSIGPQSFQEVRNFLHNIIEVLDIGRNKIRVGLAQYSDDTYQEFLLNEHTDKNSLLAAVETLPYRTGGTETGKALDFIREKYFTARAGSRVNERVPQIAVVLTDGESVDDVELPARQLRQHGVTVFAIGVGDAVRSQLQAIANWPPDDFLLTIDNYQGLRGRTEKLLRSVCISVERQQTALQDRFADTFFLVDSSISQQQFNLFRSELVKLINQVNASAPTYRIGLAQFDQDTRVDFYLNTFRNRQQIVNKVRRFRLTPPTNGQPLRLGSALLSAQDFYTSDRGGRADQGSRQFLVVVSGKESDDPVIRAARKIKSKGVTVVGMSAGATEETLQQFASPGYVFTSPRVTSLKNTIMIEKKEEVTEDCKGANVADIVFIVDESGSIGDSNFQLIRTFLHSIVSSLDVGLNRVRVGIVTYSDSATPHVYLDTFRDKAEALQFIKTLPYRRGGTNTGAALNFTRDNIFIEEKGSRKDFQQVAVIITDGQSQDDVSEAARSLRDKNVNVYAVGIENADITELEKMASHPPSTHVFNVTSFTDLKPLKTELQRTLCDNIFKRVVTENTRKTNIKEACTQKDESDFFFLIDDSGSIEHSDFYDMKKFIIEFLHTFHIGPQHVRMGLVKYAGSPTLEFDLTTYLDTKALEKAVEQVQHIGGGTNTGRALSFMSRYFQAATQSREGKVPQYLIVITDGKSQDSVKGPADELREQGVTIFAIGVKNSSQSELLEITGDSKRVFYVQDFDALRTINKEIFTEICIPDACKNVPGDLILLADSSESITNEDYLQMKDFIKSVINKAKVGQDQVHVGVMQYSSNNRLVFDLSQYYSKEEMFGAIDRMTHMKEGTKTGAAIAAVSQYFDEANGGRPHLWRKLVVITDGVSNDPVKVPAERLRAKGVKIYGIGVGRVNSTQLKEITASSDRVFIKRNFDALEELVGQIALDLCDPDRDCKKIQEADIIFLVDGSTSINDDQFQSMLKFMESVVNDSSVGETLTRFGVITFATDVSSQFTLNKYYSKHSVLKAVRDLKPPGGDTYTSKALKYSVQYFGSKYGGRAAQKVPQILMVITDGAATDPAGLKSSSDELRKHGVKVFSIGVFEANREELLTMAGDDPSKVFSVTNFKDLETLYQVISPELCDAVDVCKVEKADLVFLLDQSSSISSDDYTIMLNFTATVVKSFKIGQDFVHVGVAQFSDDPQDEFYLNEYNNKEEIVKHILNMKHSGGETNLGKALKRIADYFTPAHGSRTSPTIPKYLVVLSDGNSQDEVVDAANDLKSMGVVTFAIAIGDANPVQLQQITGSSERLFTVTSFSGLPDITRKVTDKLCEQDEPAKDCTIDIAVGFDISQRRESPGEVLVSGHTKLQTLLPEIIHYVSTVQGINATIKTNIAFAVVGPDGSFWYDTNFEPYTEEVVRKVITWPVTRPTYLNRAMLTTFKDMFKTKSRAQVKVLLIFSDGPDDDIMSLKNESELLRQSGVSGLLTVALEDVHDPHQLQWIEFGRGLGYGLPLSIGMYSIGSTILKQIETMSDQECCGVFCRCSGSDGPRGIPGKPGSKGIPGLKGRQGFPGEEGTMGDRGPPGPDGPKGIQGCPGVRGFK</sequence>
<dbReference type="Pfam" id="PF00092">
    <property type="entry name" value="VWA"/>
    <property type="match status" value="7"/>
</dbReference>
<feature type="domain" description="VWFA" evidence="9">
    <location>
        <begin position="995"/>
        <end position="1169"/>
    </location>
</feature>
<evidence type="ECO:0000256" key="8">
    <source>
        <dbReference type="SAM" id="SignalP"/>
    </source>
</evidence>
<keyword evidence="4" id="KW-0677">Repeat</keyword>
<evidence type="ECO:0000256" key="5">
    <source>
        <dbReference type="ARBA" id="ARBA00022889"/>
    </source>
</evidence>
<evidence type="ECO:0000256" key="3">
    <source>
        <dbReference type="ARBA" id="ARBA00022729"/>
    </source>
</evidence>
<evidence type="ECO:0000313" key="11">
    <source>
        <dbReference type="Proteomes" id="UP000472271"/>
    </source>
</evidence>
<dbReference type="CDD" id="cd01472">
    <property type="entry name" value="vWA_collagen"/>
    <property type="match status" value="3"/>
</dbReference>
<dbReference type="Ensembl" id="ENSSORT00005037772.1">
    <property type="protein sequence ID" value="ENSSORP00005036805.1"/>
    <property type="gene ID" value="ENSSORG00005017321.1"/>
</dbReference>
<dbReference type="SMART" id="SM00327">
    <property type="entry name" value="VWA"/>
    <property type="match status" value="8"/>
</dbReference>
<comment type="subcellular location">
    <subcellularLocation>
        <location evidence="1">Secreted</location>
    </subcellularLocation>
</comment>
<keyword evidence="5" id="KW-0130">Cell adhesion</keyword>
<dbReference type="PROSITE" id="PS51257">
    <property type="entry name" value="PROKAR_LIPOPROTEIN"/>
    <property type="match status" value="1"/>
</dbReference>
<keyword evidence="2" id="KW-0964">Secreted</keyword>
<feature type="domain" description="VWFA" evidence="9">
    <location>
        <begin position="1186"/>
        <end position="1357"/>
    </location>
</feature>
<dbReference type="SUPFAM" id="SSF53300">
    <property type="entry name" value="vWA-like"/>
    <property type="match status" value="8"/>
</dbReference>
<dbReference type="InParanoid" id="A0A673B4S1"/>
<protein>
    <recommendedName>
        <fullName evidence="9">VWFA domain-containing protein</fullName>
    </recommendedName>
</protein>
<dbReference type="InterPro" id="IPR050525">
    <property type="entry name" value="ECM_Assembly_Org"/>
</dbReference>
<dbReference type="PRINTS" id="PR00453">
    <property type="entry name" value="VWFADOMAIN"/>
</dbReference>
<evidence type="ECO:0000256" key="1">
    <source>
        <dbReference type="ARBA" id="ARBA00004613"/>
    </source>
</evidence>
<feature type="domain" description="VWFA" evidence="9">
    <location>
        <begin position="808"/>
        <end position="977"/>
    </location>
</feature>
<reference evidence="10" key="1">
    <citation type="submission" date="2019-06" db="EMBL/GenBank/DDBJ databases">
        <authorList>
            <consortium name="Wellcome Sanger Institute Data Sharing"/>
        </authorList>
    </citation>
    <scope>NUCLEOTIDE SEQUENCE [LARGE SCALE GENOMIC DNA]</scope>
</reference>
<dbReference type="InterPro" id="IPR008160">
    <property type="entry name" value="Collagen"/>
</dbReference>
<feature type="domain" description="VWFA" evidence="9">
    <location>
        <begin position="35"/>
        <end position="209"/>
    </location>
</feature>
<dbReference type="InterPro" id="IPR002035">
    <property type="entry name" value="VWF_A"/>
</dbReference>
<feature type="domain" description="VWFA" evidence="9">
    <location>
        <begin position="230"/>
        <end position="403"/>
    </location>
</feature>
<evidence type="ECO:0000256" key="4">
    <source>
        <dbReference type="ARBA" id="ARBA00022737"/>
    </source>
</evidence>
<accession>A0A673B4S1</accession>
<evidence type="ECO:0000313" key="10">
    <source>
        <dbReference type="Ensembl" id="ENSSORP00005036805.1"/>
    </source>
</evidence>
<feature type="domain" description="VWFA" evidence="9">
    <location>
        <begin position="417"/>
        <end position="589"/>
    </location>
</feature>
<dbReference type="Proteomes" id="UP000472271">
    <property type="component" value="Chromosome 16"/>
</dbReference>
<dbReference type="Gene3D" id="3.40.50.410">
    <property type="entry name" value="von Willebrand factor, type A domain"/>
    <property type="match status" value="7"/>
</dbReference>
<dbReference type="PANTHER" id="PTHR24020">
    <property type="entry name" value="COLLAGEN ALPHA"/>
    <property type="match status" value="1"/>
</dbReference>
<reference evidence="10" key="3">
    <citation type="submission" date="2025-09" db="UniProtKB">
        <authorList>
            <consortium name="Ensembl"/>
        </authorList>
    </citation>
    <scope>IDENTIFICATION</scope>
</reference>
<keyword evidence="11" id="KW-1185">Reference proteome</keyword>
<dbReference type="Pfam" id="PF13768">
    <property type="entry name" value="VWA_3"/>
    <property type="match status" value="1"/>
</dbReference>
<dbReference type="PROSITE" id="PS50234">
    <property type="entry name" value="VWFA"/>
    <property type="match status" value="7"/>
</dbReference>
<evidence type="ECO:0000256" key="6">
    <source>
        <dbReference type="ARBA" id="ARBA00023180"/>
    </source>
</evidence>
<dbReference type="PANTHER" id="PTHR24020:SF86">
    <property type="entry name" value="COLLAGEN, TYPE VI, ALPHA 4"/>
    <property type="match status" value="1"/>
</dbReference>
<dbReference type="CDD" id="cd01450">
    <property type="entry name" value="vWFA_subfamily_ECM"/>
    <property type="match status" value="1"/>
</dbReference>
<organism evidence="10 11">
    <name type="scientific">Sphaeramia orbicularis</name>
    <name type="common">orbiculate cardinalfish</name>
    <dbReference type="NCBI Taxonomy" id="375764"/>
    <lineage>
        <taxon>Eukaryota</taxon>
        <taxon>Metazoa</taxon>
        <taxon>Chordata</taxon>
        <taxon>Craniata</taxon>
        <taxon>Vertebrata</taxon>
        <taxon>Euteleostomi</taxon>
        <taxon>Actinopterygii</taxon>
        <taxon>Neopterygii</taxon>
        <taxon>Teleostei</taxon>
        <taxon>Neoteleostei</taxon>
        <taxon>Acanthomorphata</taxon>
        <taxon>Gobiaria</taxon>
        <taxon>Kurtiformes</taxon>
        <taxon>Apogonoidei</taxon>
        <taxon>Apogonidae</taxon>
        <taxon>Apogoninae</taxon>
        <taxon>Sphaeramia</taxon>
    </lineage>
</organism>
<evidence type="ECO:0000259" key="9">
    <source>
        <dbReference type="PROSITE" id="PS50234"/>
    </source>
</evidence>
<reference evidence="10" key="2">
    <citation type="submission" date="2025-08" db="UniProtKB">
        <authorList>
            <consortium name="Ensembl"/>
        </authorList>
    </citation>
    <scope>IDENTIFICATION</scope>
</reference>
<dbReference type="FunFam" id="3.40.50.410:FF:000004">
    <property type="entry name" value="collagen alpha-6(VI) chain"/>
    <property type="match status" value="6"/>
</dbReference>
<dbReference type="InterPro" id="IPR036465">
    <property type="entry name" value="vWFA_dom_sf"/>
</dbReference>
<name>A0A673B4S1_9TELE</name>